<reference evidence="1" key="1">
    <citation type="submission" date="2022-08" db="EMBL/GenBank/DDBJ databases">
        <title>Genome Sequence of Pycnoporus sanguineus.</title>
        <authorList>
            <person name="Buettner E."/>
        </authorList>
    </citation>
    <scope>NUCLEOTIDE SEQUENCE</scope>
    <source>
        <strain evidence="1">CG-C14</strain>
    </source>
</reference>
<organism evidence="1 2">
    <name type="scientific">Trametes sanguinea</name>
    <dbReference type="NCBI Taxonomy" id="158606"/>
    <lineage>
        <taxon>Eukaryota</taxon>
        <taxon>Fungi</taxon>
        <taxon>Dikarya</taxon>
        <taxon>Basidiomycota</taxon>
        <taxon>Agaricomycotina</taxon>
        <taxon>Agaricomycetes</taxon>
        <taxon>Polyporales</taxon>
        <taxon>Polyporaceae</taxon>
        <taxon>Trametes</taxon>
    </lineage>
</organism>
<gene>
    <name evidence="1" type="ORF">NUW54_g9259</name>
</gene>
<dbReference type="EMBL" id="JANSHE010003045">
    <property type="protein sequence ID" value="KAJ2987985.1"/>
    <property type="molecule type" value="Genomic_DNA"/>
</dbReference>
<comment type="caution">
    <text evidence="1">The sequence shown here is derived from an EMBL/GenBank/DDBJ whole genome shotgun (WGS) entry which is preliminary data.</text>
</comment>
<protein>
    <submittedName>
        <fullName evidence="1">Uncharacterized protein</fullName>
    </submittedName>
</protein>
<name>A0ACC1P7C0_9APHY</name>
<evidence type="ECO:0000313" key="1">
    <source>
        <dbReference type="EMBL" id="KAJ2987985.1"/>
    </source>
</evidence>
<sequence length="617" mass="69033">MQPTATSAFGLRSEALFLIVGSGIAAMPLLERVEERDAIALAASHELKLKKPTKRPPQHRPASSQRGLSHSQHLSKGRAVYLGAAGLSISLYVLWLVLRGYVLKSPLDNVPCPPRASLLLGNIPEIANRNSWKRWQEFVNTYGSVFRIHSVLGMHFLHVFDPRAMHSVLIKDAELYPKTLSPTTDIRMLLGPGLLTTDGAQNRKQRKLLNPVFSVAHLRNMTHIFYNIAHKLCNALEARVGDAGREIDVNGWMARTTLEMLGQAGLGYSFDNFDDDTTDAYGEALKTFFPQMIKIIQLGMFIGMLSYVLPEWVLRKIFWAIPHREVRRMVQISDLMARRSLEIINEKRAALQKGDDALVHHVGEGKDIMSLLLKANMAVSEAERHTDEELVAQMSTLILGGMDTTSNALSRILQILAERPDVQEKLRKELVEASHGEDLAHDDLIKLPYLDAVCRETLRLHAPVPFDMRQASADTTLPLMTPIRGLDGTLMQEIPIPKGTHILLHNLGSNTNREIWGEDADEWKPERWLGNLPAALDEARIPGVYSHLMTFSGGGRSCIGFKFSQLEMKVILLVLLSKFKFERTDKPIAWNSAAVMYPTTGEEGTNPEMFLKVTKIA</sequence>
<proteinExistence type="predicted"/>
<evidence type="ECO:0000313" key="2">
    <source>
        <dbReference type="Proteomes" id="UP001144978"/>
    </source>
</evidence>
<dbReference type="Proteomes" id="UP001144978">
    <property type="component" value="Unassembled WGS sequence"/>
</dbReference>
<accession>A0ACC1P7C0</accession>
<keyword evidence="2" id="KW-1185">Reference proteome</keyword>